<dbReference type="GO" id="GO:0005789">
    <property type="term" value="C:endoplasmic reticulum membrane"/>
    <property type="evidence" value="ECO:0007669"/>
    <property type="project" value="UniProtKB-SubCell"/>
</dbReference>
<feature type="transmembrane region" description="Helical" evidence="10">
    <location>
        <begin position="12"/>
        <end position="29"/>
    </location>
</feature>
<evidence type="ECO:0000256" key="1">
    <source>
        <dbReference type="ARBA" id="ARBA00004389"/>
    </source>
</evidence>
<dbReference type="WBParaSite" id="Hba_16934">
    <property type="protein sequence ID" value="Hba_16934"/>
    <property type="gene ID" value="Hba_16934"/>
</dbReference>
<evidence type="ECO:0000313" key="13">
    <source>
        <dbReference type="WBParaSite" id="Hba_16934"/>
    </source>
</evidence>
<reference evidence="13" key="1">
    <citation type="submission" date="2016-11" db="UniProtKB">
        <authorList>
            <consortium name="WormBaseParasite"/>
        </authorList>
    </citation>
    <scope>IDENTIFICATION</scope>
</reference>
<dbReference type="Proteomes" id="UP000095283">
    <property type="component" value="Unplaced"/>
</dbReference>
<evidence type="ECO:0000256" key="4">
    <source>
        <dbReference type="ARBA" id="ARBA00022729"/>
    </source>
</evidence>
<dbReference type="GO" id="GO:0009966">
    <property type="term" value="P:regulation of signal transduction"/>
    <property type="evidence" value="ECO:0007669"/>
    <property type="project" value="InterPro"/>
</dbReference>
<dbReference type="InterPro" id="IPR007484">
    <property type="entry name" value="Peptidase_M28"/>
</dbReference>
<protein>
    <recommendedName>
        <fullName evidence="9">BOS complex subunit NCLN</fullName>
    </recommendedName>
</protein>
<accession>A0A1I7XHY7</accession>
<keyword evidence="12" id="KW-1185">Reference proteome</keyword>
<sequence>MQDEILEAIRNPFLLVYISILLSFCMVNGSQQIGDAVELELVAYRLQQYEMYGNIFGSKNFKVQYEAVSLDSKALRRCVVTSWRDIANKELDSLLSTSVGALLIIVPSDLDALSPADKTLFSNLERRLSLMRTELAIYVSSMSSETNAILSEVLSSSDDKTSATQQLLKSIVTTSFQFTSTGSSSANPISYRPNNIIGAAPGSDSNGSGVVMLLELLAIFRKFYEKSATRPPYNLVFVWTAGGKYNYQGVRQWIDDFQEGNNERIELAICIEAVGRAGDLIMHASKQPTDESAAGRLLRRLRVAAPNQSVELVTKKINTLAPLSWEHERFNIKKLPAVTLTRLRSHDDDSRKSMFDTPSQLNLEVLEHNIRIVAEAVLGHILSLPEDGFSNDSRVAADTSILSREAVDRQRLAHFIRQFVSRPRPLGDEAATQAVSANIASAVSSYTKVTISPVTLQDVQVWSVVSEKLIAERVKPAAFDMIIASGVCAYIAFFYHIITNAQRVLEYAVLRLKKKI</sequence>
<name>A0A1I7XHY7_HETBA</name>
<dbReference type="AlphaFoldDB" id="A0A1I7XHY7"/>
<keyword evidence="8" id="KW-0325">Glycoprotein</keyword>
<feature type="transmembrane region" description="Helical" evidence="10">
    <location>
        <begin position="477"/>
        <end position="498"/>
    </location>
</feature>
<feature type="domain" description="Peptidase M28" evidence="11">
    <location>
        <begin position="199"/>
        <end position="376"/>
    </location>
</feature>
<dbReference type="InterPro" id="IPR016574">
    <property type="entry name" value="Nicalin"/>
</dbReference>
<keyword evidence="4" id="KW-0732">Signal</keyword>
<dbReference type="Gene3D" id="3.40.630.10">
    <property type="entry name" value="Zn peptidases"/>
    <property type="match status" value="1"/>
</dbReference>
<dbReference type="PANTHER" id="PTHR31826">
    <property type="entry name" value="NICALIN"/>
    <property type="match status" value="1"/>
</dbReference>
<evidence type="ECO:0000259" key="11">
    <source>
        <dbReference type="Pfam" id="PF04389"/>
    </source>
</evidence>
<keyword evidence="6 10" id="KW-1133">Transmembrane helix</keyword>
<evidence type="ECO:0000313" key="12">
    <source>
        <dbReference type="Proteomes" id="UP000095283"/>
    </source>
</evidence>
<comment type="similarity">
    <text evidence="2">Belongs to the nicastrin family.</text>
</comment>
<evidence type="ECO:0000256" key="5">
    <source>
        <dbReference type="ARBA" id="ARBA00022824"/>
    </source>
</evidence>
<evidence type="ECO:0000256" key="7">
    <source>
        <dbReference type="ARBA" id="ARBA00023136"/>
    </source>
</evidence>
<comment type="subcellular location">
    <subcellularLocation>
        <location evidence="1">Endoplasmic reticulum membrane</location>
        <topology evidence="1">Single-pass membrane protein</topology>
    </subcellularLocation>
</comment>
<evidence type="ECO:0000256" key="8">
    <source>
        <dbReference type="ARBA" id="ARBA00023180"/>
    </source>
</evidence>
<organism evidence="12 13">
    <name type="scientific">Heterorhabditis bacteriophora</name>
    <name type="common">Entomopathogenic nematode worm</name>
    <dbReference type="NCBI Taxonomy" id="37862"/>
    <lineage>
        <taxon>Eukaryota</taxon>
        <taxon>Metazoa</taxon>
        <taxon>Ecdysozoa</taxon>
        <taxon>Nematoda</taxon>
        <taxon>Chromadorea</taxon>
        <taxon>Rhabditida</taxon>
        <taxon>Rhabditina</taxon>
        <taxon>Rhabditomorpha</taxon>
        <taxon>Strongyloidea</taxon>
        <taxon>Heterorhabditidae</taxon>
        <taxon>Heterorhabditis</taxon>
    </lineage>
</organism>
<dbReference type="SUPFAM" id="SSF53187">
    <property type="entry name" value="Zn-dependent exopeptidases"/>
    <property type="match status" value="1"/>
</dbReference>
<evidence type="ECO:0000256" key="6">
    <source>
        <dbReference type="ARBA" id="ARBA00022989"/>
    </source>
</evidence>
<keyword evidence="7 10" id="KW-0472">Membrane</keyword>
<evidence type="ECO:0000256" key="9">
    <source>
        <dbReference type="ARBA" id="ARBA00034873"/>
    </source>
</evidence>
<evidence type="ECO:0000256" key="3">
    <source>
        <dbReference type="ARBA" id="ARBA00022692"/>
    </source>
</evidence>
<evidence type="ECO:0000256" key="2">
    <source>
        <dbReference type="ARBA" id="ARBA00007717"/>
    </source>
</evidence>
<dbReference type="Pfam" id="PF04389">
    <property type="entry name" value="Peptidase_M28"/>
    <property type="match status" value="1"/>
</dbReference>
<evidence type="ECO:0000256" key="10">
    <source>
        <dbReference type="SAM" id="Phobius"/>
    </source>
</evidence>
<keyword evidence="5" id="KW-0256">Endoplasmic reticulum</keyword>
<keyword evidence="3 10" id="KW-0812">Transmembrane</keyword>
<proteinExistence type="inferred from homology"/>